<dbReference type="InterPro" id="IPR000184">
    <property type="entry name" value="Bac_surfAg_D15"/>
</dbReference>
<feature type="chain" id="PRO_5046891941" description="Bacterial surface antigen (D15) domain-containing protein" evidence="3">
    <location>
        <begin position="23"/>
        <end position="347"/>
    </location>
</feature>
<comment type="subcellular location">
    <subcellularLocation>
        <location evidence="1">Membrane</location>
    </subcellularLocation>
</comment>
<evidence type="ECO:0000256" key="3">
    <source>
        <dbReference type="SAM" id="SignalP"/>
    </source>
</evidence>
<dbReference type="Pfam" id="PF01103">
    <property type="entry name" value="Omp85"/>
    <property type="match status" value="1"/>
</dbReference>
<dbReference type="EMBL" id="BSSU01000005">
    <property type="protein sequence ID" value="GLX81802.1"/>
    <property type="molecule type" value="Genomic_DNA"/>
</dbReference>
<accession>A0ABQ6H2K1</accession>
<comment type="caution">
    <text evidence="5">The sequence shown here is derived from an EMBL/GenBank/DDBJ whole genome shotgun (WGS) entry which is preliminary data.</text>
</comment>
<evidence type="ECO:0000313" key="6">
    <source>
        <dbReference type="Proteomes" id="UP001157133"/>
    </source>
</evidence>
<feature type="signal peptide" evidence="3">
    <location>
        <begin position="1"/>
        <end position="22"/>
    </location>
</feature>
<dbReference type="Gene3D" id="2.40.160.50">
    <property type="entry name" value="membrane protein fhac: a member of the omp85/tpsb transporter family"/>
    <property type="match status" value="1"/>
</dbReference>
<protein>
    <recommendedName>
        <fullName evidence="4">Bacterial surface antigen (D15) domain-containing protein</fullName>
    </recommendedName>
</protein>
<gene>
    <name evidence="5" type="ORF">theurythT_12540</name>
</gene>
<keyword evidence="3" id="KW-0732">Signal</keyword>
<dbReference type="RefSeq" id="WP_284207138.1">
    <property type="nucleotide sequence ID" value="NZ_BSSU01000005.1"/>
</dbReference>
<evidence type="ECO:0000313" key="5">
    <source>
        <dbReference type="EMBL" id="GLX81802.1"/>
    </source>
</evidence>
<keyword evidence="2" id="KW-0472">Membrane</keyword>
<keyword evidence="6" id="KW-1185">Reference proteome</keyword>
<reference evidence="5 6" key="1">
    <citation type="submission" date="2023-03" db="EMBL/GenBank/DDBJ databases">
        <title>Draft genome sequence of Thalassotalea eurytherma JCM 18482T.</title>
        <authorList>
            <person name="Sawabe T."/>
        </authorList>
    </citation>
    <scope>NUCLEOTIDE SEQUENCE [LARGE SCALE GENOMIC DNA]</scope>
    <source>
        <strain evidence="5 6">JCM 18482</strain>
    </source>
</reference>
<organism evidence="5 6">
    <name type="scientific">Thalassotalea eurytherma</name>
    <dbReference type="NCBI Taxonomy" id="1144278"/>
    <lineage>
        <taxon>Bacteria</taxon>
        <taxon>Pseudomonadati</taxon>
        <taxon>Pseudomonadota</taxon>
        <taxon>Gammaproteobacteria</taxon>
        <taxon>Alteromonadales</taxon>
        <taxon>Colwelliaceae</taxon>
        <taxon>Thalassotalea</taxon>
    </lineage>
</organism>
<sequence length="347" mass="38635">MFTPKKRVSICLLFTASLPVLAEKAQEQKAFAFAPIVSSNPSMGTGLGVTSSYLYKTDENNPTSQLMGLAQYTDTDSYLVGTRNMMHFDDGKQRAMTAAWFLNINNDFNGAEFESESYGVFHRQSWQVADGWFAGIHGIAMWNNYSAQNDVGQDFIDLTGAEDNAVYGLGVNATYDSRDNFYYPMQGSLFEASTFSYLDAIGSDEDYDLLELKYSKYMTVRDKDVVALGYYGRYVSDEAPYSGESYLGRRSALRGFNAGEISGQRLSAVQAEYRYHLSEKWKLVGFAGVANIQGGTADENNKEGLYYSAGIGVRYALQPKDKVHLRLDVAFGNDDNQGFYIGLQEAF</sequence>
<feature type="domain" description="Bacterial surface antigen (D15)" evidence="4">
    <location>
        <begin position="146"/>
        <end position="347"/>
    </location>
</feature>
<proteinExistence type="predicted"/>
<name>A0ABQ6H2K1_9GAMM</name>
<evidence type="ECO:0000256" key="1">
    <source>
        <dbReference type="ARBA" id="ARBA00004370"/>
    </source>
</evidence>
<dbReference type="Proteomes" id="UP001157133">
    <property type="component" value="Unassembled WGS sequence"/>
</dbReference>
<evidence type="ECO:0000259" key="4">
    <source>
        <dbReference type="Pfam" id="PF01103"/>
    </source>
</evidence>
<evidence type="ECO:0000256" key="2">
    <source>
        <dbReference type="ARBA" id="ARBA00023136"/>
    </source>
</evidence>